<dbReference type="SUPFAM" id="SSF56219">
    <property type="entry name" value="DNase I-like"/>
    <property type="match status" value="1"/>
</dbReference>
<keyword evidence="3" id="KW-1185">Reference proteome</keyword>
<reference evidence="2" key="1">
    <citation type="submission" date="2023-08" db="EMBL/GenBank/DDBJ databases">
        <title>A de novo genome assembly of Solanum verrucosum Schlechtendal, a Mexican diploid species geographically isolated from the other diploid A-genome species in potato relatives.</title>
        <authorList>
            <person name="Hosaka K."/>
        </authorList>
    </citation>
    <scope>NUCLEOTIDE SEQUENCE</scope>
    <source>
        <tissue evidence="2">Young leaves</tissue>
    </source>
</reference>
<dbReference type="InterPro" id="IPR005135">
    <property type="entry name" value="Endo/exonuclease/phosphatase"/>
</dbReference>
<evidence type="ECO:0000313" key="3">
    <source>
        <dbReference type="Proteomes" id="UP001234989"/>
    </source>
</evidence>
<dbReference type="AlphaFoldDB" id="A0AAF0UFE8"/>
<dbReference type="Pfam" id="PF03372">
    <property type="entry name" value="Exo_endo_phos"/>
    <property type="match status" value="1"/>
</dbReference>
<proteinExistence type="predicted"/>
<dbReference type="Gene3D" id="3.60.10.10">
    <property type="entry name" value="Endonuclease/exonuclease/phosphatase"/>
    <property type="match status" value="1"/>
</dbReference>
<dbReference type="PANTHER" id="PTHR33710:SF71">
    <property type="entry name" value="ENDONUCLEASE_EXONUCLEASE_PHOSPHATASE DOMAIN-CONTAINING PROTEIN"/>
    <property type="match status" value="1"/>
</dbReference>
<dbReference type="Proteomes" id="UP001234989">
    <property type="component" value="Chromosome 9"/>
</dbReference>
<name>A0AAF0UFE8_SOLVR</name>
<sequence>MQEERGVFVHHGSMNLNIVSWNVRGLNCGKKRCMLRNMLRIWKADVVCFQETKLEREIANIVKEIWGSRWADYVQLEASGTRGGILIMWDKRIWEGEDLKWHLTGVYAQNDRVEREETWLEVGAARGLFTCPWVLCGDFNTVRYPCEKFNCSRISRSMTDLSEFIEDMELMDLDLVGGEFTRRKGERHSTAARLDRFMISEDWDTKFRNIKQSILQRIVSDHSPLMLQCEEWGSTKSYFKFENWWLTTENFNDKSKGMVGVFSFPGKTRFYTGSKAEGIERKLKEWSKTSLGNLKQQKQLVLNQLAEIERIQDQRILEEGEIVSRLALTTKLEEIVKNEETAWR</sequence>
<dbReference type="EMBL" id="CP133620">
    <property type="protein sequence ID" value="WMV44516.1"/>
    <property type="molecule type" value="Genomic_DNA"/>
</dbReference>
<organism evidence="2 3">
    <name type="scientific">Solanum verrucosum</name>
    <dbReference type="NCBI Taxonomy" id="315347"/>
    <lineage>
        <taxon>Eukaryota</taxon>
        <taxon>Viridiplantae</taxon>
        <taxon>Streptophyta</taxon>
        <taxon>Embryophyta</taxon>
        <taxon>Tracheophyta</taxon>
        <taxon>Spermatophyta</taxon>
        <taxon>Magnoliopsida</taxon>
        <taxon>eudicotyledons</taxon>
        <taxon>Gunneridae</taxon>
        <taxon>Pentapetalae</taxon>
        <taxon>asterids</taxon>
        <taxon>lamiids</taxon>
        <taxon>Solanales</taxon>
        <taxon>Solanaceae</taxon>
        <taxon>Solanoideae</taxon>
        <taxon>Solaneae</taxon>
        <taxon>Solanum</taxon>
    </lineage>
</organism>
<evidence type="ECO:0000313" key="2">
    <source>
        <dbReference type="EMBL" id="WMV44516.1"/>
    </source>
</evidence>
<gene>
    <name evidence="2" type="ORF">MTR67_037901</name>
</gene>
<dbReference type="PANTHER" id="PTHR33710">
    <property type="entry name" value="BNAC02G09200D PROTEIN"/>
    <property type="match status" value="1"/>
</dbReference>
<dbReference type="InterPro" id="IPR036691">
    <property type="entry name" value="Endo/exonu/phosph_ase_sf"/>
</dbReference>
<protein>
    <recommendedName>
        <fullName evidence="1">Endonuclease/exonuclease/phosphatase domain-containing protein</fullName>
    </recommendedName>
</protein>
<accession>A0AAF0UFE8</accession>
<dbReference type="GO" id="GO:0003824">
    <property type="term" value="F:catalytic activity"/>
    <property type="evidence" value="ECO:0007669"/>
    <property type="project" value="InterPro"/>
</dbReference>
<feature type="domain" description="Endonuclease/exonuclease/phosphatase" evidence="1">
    <location>
        <begin position="19"/>
        <end position="222"/>
    </location>
</feature>
<evidence type="ECO:0000259" key="1">
    <source>
        <dbReference type="Pfam" id="PF03372"/>
    </source>
</evidence>